<reference evidence="1" key="1">
    <citation type="submission" date="2022-04" db="EMBL/GenBank/DDBJ databases">
        <title>Chromosome-scale genome assembly of Holotrichia oblita Faldermann.</title>
        <authorList>
            <person name="Rongchong L."/>
        </authorList>
    </citation>
    <scope>NUCLEOTIDE SEQUENCE</scope>
    <source>
        <strain evidence="1">81SQS9</strain>
    </source>
</reference>
<organism evidence="1 2">
    <name type="scientific">Holotrichia oblita</name>
    <name type="common">Chafer beetle</name>
    <dbReference type="NCBI Taxonomy" id="644536"/>
    <lineage>
        <taxon>Eukaryota</taxon>
        <taxon>Metazoa</taxon>
        <taxon>Ecdysozoa</taxon>
        <taxon>Arthropoda</taxon>
        <taxon>Hexapoda</taxon>
        <taxon>Insecta</taxon>
        <taxon>Pterygota</taxon>
        <taxon>Neoptera</taxon>
        <taxon>Endopterygota</taxon>
        <taxon>Coleoptera</taxon>
        <taxon>Polyphaga</taxon>
        <taxon>Scarabaeiformia</taxon>
        <taxon>Scarabaeidae</taxon>
        <taxon>Melolonthinae</taxon>
        <taxon>Holotrichia</taxon>
    </lineage>
</organism>
<proteinExistence type="predicted"/>
<accession>A0ACB9SZN2</accession>
<evidence type="ECO:0000313" key="2">
    <source>
        <dbReference type="Proteomes" id="UP001056778"/>
    </source>
</evidence>
<dbReference type="Proteomes" id="UP001056778">
    <property type="component" value="Chromosome 6"/>
</dbReference>
<evidence type="ECO:0000313" key="1">
    <source>
        <dbReference type="EMBL" id="KAI4459997.1"/>
    </source>
</evidence>
<protein>
    <submittedName>
        <fullName evidence="1">Nuclear pore complex protein</fullName>
    </submittedName>
</protein>
<name>A0ACB9SZN2_HOLOL</name>
<sequence>MILKSVLILASFLATTFGEFPLIPNPRVLEPREDDLNYRLPNDTIPISYDVTLEPTFDPDFNFSGIVIILVRVIEATDVITLHGNDIEILPGTTSVTSQTVIGVELADGEPELDATLHFIKISLNTEVQPGTVLRVYMEYTGILNEENTGFYKARYEENGVTKWFGTTQMEATYARQAFPCYDEPALKATFIIRLVRPENYNSISNMPLVDSQPQENGKVMDIFEETVVMSTYLVAFVVSEMDHVAEGIQTVYGEPALIADGRGEYGLQKGIEILAVMEEFTGIEYSLSKLDQISIPDDWFTFGAMENWGLVTYRDRYLLFKEGLSMASEKQNVASIIAHELGHQWFGNLVSPLWWTYIWLNEGFATYFEYYATSVVEPTMRLMEQYVVLSHQNAMESDSLRSTRPMTHYAQTPGEIIALFDRIAYDKSGSVIRMMEHFLTTEIFKRGLNIYLNNMAYQAAEPNDLWTGLQAGIDEINPNIIPEPLADIMDTWSSQAGYPVVTVERNGERIILTQSRFLLLETTHDLDTKWTIPINYATASNADFSNTLATYWLKDARDENTGITVDENDWIILNKQETGYYRVNYDENNWRLIINYLNSDDFEKIHVLNRAQLIDDALNMARSGRLSYDIVLDLLRYISRETDYIPLRSFFRGLTFLNKHLLNSDKYDLFQRFVREILQKAYESLGTADTGEHTVKLNRINVLTWLCRYDHADCLQATHARLSALVPEFPDLQSTVYCSGLIEDTNIETKFNSLYNRYKSNDIEYLERNRIIAALGCVRSETQLNRLLDMIIDKAEGYTLDDGHKTSAISGIYTSSKVGLEATLKYILENFSEMQSALSTAQISGILSGISDRLTTTEQKNQLEQFRSSLSNEDQASYSAAFNTAISNIESNIAWSEEYVDDVTNWLDEYYNNGIVFAISAPLLIVTLVRRVIQFDADLHKMNQTLDLTKNAPYSSDIILQQVEKCLVRDSAAPTLAELMGVSPQSGPTASGLTDHDYPAINTPGLSAHNLTQIKTLSKVPLPPEIMEHFTHMQCHCMMGLFTDINRAWLTIDSDIYLWTYESGGDVAYFDGLNDTIISVGLISPKPGVFHTFIKYLLVLTTAVDIVVLGVTFSGTEDDPMAEIQLVADPVFTIPTDGSTITCIMGSQLGRLFFGTKCGTLYEIAYQAESSWFGKRFKKINHSTSTLSFLVPSFLNAALVEEEGIIQISIDNSRHILYTLSDKGSIEMYDMGQDGKSFSRVYRLNQKSLVQQAMNTVKTLDSQNFRPVVSISAVELMESSQVYLVAITQTGIRFYLTGASIANTQPIIRPYTLTLLHARLPPGYSASLITRPRNVHTAHYRNKNLVLVSNVNDKDLLWCISSDLFPFTSVLMEAHTTIALDGPALAMAEVRSPITFSKQKNLFDPPTVVTQHVEPPRKYVVLTTHGAHIFLKLRPVDLLRQLLADSRGQDTDSIKNFFAMQQSDQACATTLILACLDDPQNSEVAEYATRAFFLYGGEPKVVPTIQGTQSNILSGGSVFNPNIVSTPVRSQQTYQYQTQSPNQSISFTQSPLQQTRPLSPNLTQMQTLDPNLPFQYSSKHNGLYIYLERILRPIWHLLCVDRTVTPTKKVFLISTVTSTDCILILSHLNALRLFFYKNTQLSIGANNSIIGKPPYTIIDQTNMNMSTYTLQDAQMEEKHSLDAFKIFINHCCQVIGLWKVLCEHQFHILVDGLHDTQKQILQNTTFKDLLLYGKDLCSMLITRLIGSYLGDNASVDSISIKLRDICPDLYKMEDAAYSSAKNIQNTDEKEELIRSALELCTSVAPNINLFEICQQFTVLKAYQAVIELCTLCAKKIDPENVALHYYKKNELGDRDGYQFYLKRMDVYKNVLNMLDSFQVPQDNQSFLNQSANESLQGVNKLNENNILTHNIINNILQFSDELLHVAVYEWMIQKNMTGDIIKIKNTSLETFLIKASRESADAITILDLLWKYYESNNNHASAAKVLNNLASQTGTTLTLQDRLGYLARSIMCMRSDKVGYAPYLGVFLRELEDKIDIAKVQEQILEAIKGLQSSHPNAEDAVNALNSGLYEITQLYENFADPFKLWECKLAIIDCAGYSDDRLIETIWRNILHDEVRKSGGTGNDKLNQILSKVRALSRLYKYSGNCFPLAYIVKELEHISAKLKADVTLVPKFLVSIEIPTETLIITYNELMVISATDRFWTSEEQEFHFFEVLIVVINSFVEMHELYSNVEKRRLIALCQDTVASLLSNLYSKANTNDLINTLRGIQIHLSRL</sequence>
<gene>
    <name evidence="1" type="ORF">MML48_6g00006920</name>
</gene>
<comment type="caution">
    <text evidence="1">The sequence shown here is derived from an EMBL/GenBank/DDBJ whole genome shotgun (WGS) entry which is preliminary data.</text>
</comment>
<dbReference type="EMBL" id="CM043020">
    <property type="protein sequence ID" value="KAI4459997.1"/>
    <property type="molecule type" value="Genomic_DNA"/>
</dbReference>
<keyword evidence="2" id="KW-1185">Reference proteome</keyword>